<sequence>MIDPILLNLAASAMTDTSSQLRAPASAEAHAYPGLVADLSGSASSVTSTAIGQPLAHTPSLVASPSVTTTSLADSGDAGPATPSWDWAFPELGHVESTKMLDELTGMDVDVPMPEWRDDTAAGTVLPRTKATGVSLAPPVVTGAAAEQTPTSSGPTPSCAASASVDTPPPPHPALYSHPSTLPSEQMAQLVPSPSVAPLLPKPSARAKGKAKAVPGPGCDVGVGIASAGAGKLGRRAVVERARAMRAALVKEVERAKVALWETTLEQGVLVGLGRELEKEGGGR</sequence>
<dbReference type="Proteomes" id="UP000292957">
    <property type="component" value="Unassembled WGS sequence"/>
</dbReference>
<dbReference type="EMBL" id="ML143449">
    <property type="protein sequence ID" value="TBU26222.1"/>
    <property type="molecule type" value="Genomic_DNA"/>
</dbReference>
<proteinExistence type="predicted"/>
<feature type="region of interest" description="Disordered" evidence="1">
    <location>
        <begin position="143"/>
        <end position="168"/>
    </location>
</feature>
<dbReference type="OrthoDB" id="10674822at2759"/>
<gene>
    <name evidence="2" type="ORF">BD311DRAFT_457575</name>
</gene>
<dbReference type="AlphaFoldDB" id="A0A4Q9MJ35"/>
<evidence type="ECO:0000313" key="2">
    <source>
        <dbReference type="EMBL" id="TBU26222.1"/>
    </source>
</evidence>
<accession>A0A4Q9MJ35</accession>
<organism evidence="2">
    <name type="scientific">Dichomitus squalens</name>
    <dbReference type="NCBI Taxonomy" id="114155"/>
    <lineage>
        <taxon>Eukaryota</taxon>
        <taxon>Fungi</taxon>
        <taxon>Dikarya</taxon>
        <taxon>Basidiomycota</taxon>
        <taxon>Agaricomycotina</taxon>
        <taxon>Agaricomycetes</taxon>
        <taxon>Polyporales</taxon>
        <taxon>Polyporaceae</taxon>
        <taxon>Dichomitus</taxon>
    </lineage>
</organism>
<name>A0A4Q9MJ35_9APHY</name>
<reference evidence="2" key="1">
    <citation type="submission" date="2019-01" db="EMBL/GenBank/DDBJ databases">
        <title>Draft genome sequences of three monokaryotic isolates of the white-rot basidiomycete fungus Dichomitus squalens.</title>
        <authorList>
            <consortium name="DOE Joint Genome Institute"/>
            <person name="Lopez S.C."/>
            <person name="Andreopoulos B."/>
            <person name="Pangilinan J."/>
            <person name="Lipzen A."/>
            <person name="Riley R."/>
            <person name="Ahrendt S."/>
            <person name="Ng V."/>
            <person name="Barry K."/>
            <person name="Daum C."/>
            <person name="Grigoriev I.V."/>
            <person name="Hilden K.S."/>
            <person name="Makela M.R."/>
            <person name="de Vries R.P."/>
        </authorList>
    </citation>
    <scope>NUCLEOTIDE SEQUENCE [LARGE SCALE GENOMIC DNA]</scope>
    <source>
        <strain evidence="2">OM18370.1</strain>
    </source>
</reference>
<feature type="compositionally biased region" description="Polar residues" evidence="1">
    <location>
        <begin position="148"/>
        <end position="165"/>
    </location>
</feature>
<evidence type="ECO:0000256" key="1">
    <source>
        <dbReference type="SAM" id="MobiDB-lite"/>
    </source>
</evidence>
<protein>
    <submittedName>
        <fullName evidence="2">Uncharacterized protein</fullName>
    </submittedName>
</protein>